<comment type="caution">
    <text evidence="1">The sequence shown here is derived from an EMBL/GenBank/DDBJ whole genome shotgun (WGS) entry which is preliminary data.</text>
</comment>
<organism evidence="1 2">
    <name type="scientific">Marine Group I thaumarchaeote SCGC AAA799-B03</name>
    <dbReference type="NCBI Taxonomy" id="1502289"/>
    <lineage>
        <taxon>Archaea</taxon>
        <taxon>Nitrososphaerota</taxon>
        <taxon>Marine Group I</taxon>
    </lineage>
</organism>
<evidence type="ECO:0000313" key="2">
    <source>
        <dbReference type="Proteomes" id="UP000029384"/>
    </source>
</evidence>
<gene>
    <name evidence="1" type="ORF">AAA799B03_01342</name>
</gene>
<reference evidence="1 2" key="1">
    <citation type="submission" date="2014-06" db="EMBL/GenBank/DDBJ databases">
        <authorList>
            <person name="Ngugi D.K."/>
            <person name="Blom J."/>
            <person name="Alam I."/>
            <person name="Rashid M."/>
            <person name="Baalawi W."/>
            <person name="Zhang G."/>
            <person name="Hikmawan T."/>
            <person name="Guan Y."/>
            <person name="Antunes A."/>
            <person name="Siam R."/>
            <person name="El-Dorry H."/>
            <person name="Bajic V."/>
            <person name="Stingl U."/>
        </authorList>
    </citation>
    <scope>NUCLEOTIDE SEQUENCE [LARGE SCALE GENOMIC DNA]</scope>
    <source>
        <strain evidence="1">SCGC AAA799-B03</strain>
    </source>
</reference>
<keyword evidence="2" id="KW-1185">Reference proteome</keyword>
<dbReference type="Proteomes" id="UP000029384">
    <property type="component" value="Unassembled WGS sequence"/>
</dbReference>
<proteinExistence type="predicted"/>
<dbReference type="EMBL" id="JOTA01000050">
    <property type="protein sequence ID" value="KFM21128.1"/>
    <property type="molecule type" value="Genomic_DNA"/>
</dbReference>
<feature type="non-terminal residue" evidence="1">
    <location>
        <position position="1"/>
    </location>
</feature>
<evidence type="ECO:0000313" key="1">
    <source>
        <dbReference type="EMBL" id="KFM21128.1"/>
    </source>
</evidence>
<protein>
    <submittedName>
        <fullName evidence="1">Uncharacterized protein</fullName>
    </submittedName>
</protein>
<name>A0A087S5X4_9ARCH</name>
<accession>A0A087S5X4</accession>
<dbReference type="AlphaFoldDB" id="A0A087S5X4"/>
<sequence length="35" mass="4161">DILSEDFVDSENMIIKEDWQDDPNRFLEILKSAFS</sequence>